<keyword evidence="3" id="KW-1185">Reference proteome</keyword>
<gene>
    <name evidence="2" type="ORF">CLODIP_2_CD11300</name>
</gene>
<sequence length="255" mass="28754">MNQGRTRREVTSQHYSSFAHFLGMVRKSPRKLSPKKDKEEPPAVAPRTRKAASQNANDKKLMEKKTDVIKTMLKLPKLKLKLEPVEEAEGPNTSTAASSSSRRKSKIVIKQEPGVSVPPYVPPHMLGRDLSDPLADQTEGSNRSLQKPRYCVKVPNRNLTSPILSHSELNRELLARSHLRRPIVGNDVTQFLGAAGSYLFSLRMVSRLSSSMNRTYPLKLNPNTLKLTLNTNLQLRPKLDAEREKELALKQLEEM</sequence>
<comment type="caution">
    <text evidence="2">The sequence shown here is derived from an EMBL/GenBank/DDBJ whole genome shotgun (WGS) entry which is preliminary data.</text>
</comment>
<evidence type="ECO:0000313" key="3">
    <source>
        <dbReference type="Proteomes" id="UP000494165"/>
    </source>
</evidence>
<feature type="region of interest" description="Disordered" evidence="1">
    <location>
        <begin position="1"/>
        <end position="64"/>
    </location>
</feature>
<dbReference type="AlphaFoldDB" id="A0A8S1CWH8"/>
<dbReference type="EMBL" id="CADEPI010000088">
    <property type="protein sequence ID" value="CAB3373631.1"/>
    <property type="molecule type" value="Genomic_DNA"/>
</dbReference>
<feature type="region of interest" description="Disordered" evidence="1">
    <location>
        <begin position="86"/>
        <end position="148"/>
    </location>
</feature>
<feature type="compositionally biased region" description="Basic and acidic residues" evidence="1">
    <location>
        <begin position="1"/>
        <end position="11"/>
    </location>
</feature>
<evidence type="ECO:0000313" key="2">
    <source>
        <dbReference type="EMBL" id="CAB3373631.1"/>
    </source>
</evidence>
<protein>
    <submittedName>
        <fullName evidence="2">Uncharacterized protein</fullName>
    </submittedName>
</protein>
<organism evidence="2 3">
    <name type="scientific">Cloeon dipterum</name>
    <dbReference type="NCBI Taxonomy" id="197152"/>
    <lineage>
        <taxon>Eukaryota</taxon>
        <taxon>Metazoa</taxon>
        <taxon>Ecdysozoa</taxon>
        <taxon>Arthropoda</taxon>
        <taxon>Hexapoda</taxon>
        <taxon>Insecta</taxon>
        <taxon>Pterygota</taxon>
        <taxon>Palaeoptera</taxon>
        <taxon>Ephemeroptera</taxon>
        <taxon>Pisciforma</taxon>
        <taxon>Baetidae</taxon>
        <taxon>Cloeon</taxon>
    </lineage>
</organism>
<dbReference type="Proteomes" id="UP000494165">
    <property type="component" value="Unassembled WGS sequence"/>
</dbReference>
<evidence type="ECO:0000256" key="1">
    <source>
        <dbReference type="SAM" id="MobiDB-lite"/>
    </source>
</evidence>
<proteinExistence type="predicted"/>
<name>A0A8S1CWH8_9INSE</name>
<accession>A0A8S1CWH8</accession>
<reference evidence="2 3" key="1">
    <citation type="submission" date="2020-04" db="EMBL/GenBank/DDBJ databases">
        <authorList>
            <person name="Alioto T."/>
            <person name="Alioto T."/>
            <person name="Gomez Garrido J."/>
        </authorList>
    </citation>
    <scope>NUCLEOTIDE SEQUENCE [LARGE SCALE GENOMIC DNA]</scope>
</reference>